<dbReference type="SUPFAM" id="SSF46785">
    <property type="entry name" value="Winged helix' DNA-binding domain"/>
    <property type="match status" value="1"/>
</dbReference>
<keyword evidence="1" id="KW-0805">Transcription regulation</keyword>
<keyword evidence="3" id="KW-0804">Transcription</keyword>
<accession>A0A3P3W758</accession>
<evidence type="ECO:0000259" key="4">
    <source>
        <dbReference type="PROSITE" id="PS50995"/>
    </source>
</evidence>
<comment type="caution">
    <text evidence="5">The sequence shown here is derived from an EMBL/GenBank/DDBJ whole genome shotgun (WGS) entry which is preliminary data.</text>
</comment>
<dbReference type="RefSeq" id="WP_125018748.1">
    <property type="nucleotide sequence ID" value="NZ_RQVQ01000013.1"/>
</dbReference>
<evidence type="ECO:0000256" key="2">
    <source>
        <dbReference type="ARBA" id="ARBA00023125"/>
    </source>
</evidence>
<protein>
    <submittedName>
        <fullName evidence="5">MarR family transcriptional regulator</fullName>
    </submittedName>
</protein>
<reference evidence="5 6" key="1">
    <citation type="submission" date="2018-11" db="EMBL/GenBank/DDBJ databases">
        <title>Flavobacterium sp. nov., YIM 102701-2 draft genome.</title>
        <authorList>
            <person name="Li G."/>
            <person name="Jiang Y."/>
        </authorList>
    </citation>
    <scope>NUCLEOTIDE SEQUENCE [LARGE SCALE GENOMIC DNA]</scope>
    <source>
        <strain evidence="5 6">YIM 102701-2</strain>
    </source>
</reference>
<evidence type="ECO:0000256" key="1">
    <source>
        <dbReference type="ARBA" id="ARBA00023015"/>
    </source>
</evidence>
<dbReference type="PANTHER" id="PTHR42756:SF1">
    <property type="entry name" value="TRANSCRIPTIONAL REPRESSOR OF EMRAB OPERON"/>
    <property type="match status" value="1"/>
</dbReference>
<evidence type="ECO:0000256" key="3">
    <source>
        <dbReference type="ARBA" id="ARBA00023163"/>
    </source>
</evidence>
<name>A0A3P3W758_9FLAO</name>
<dbReference type="InterPro" id="IPR000835">
    <property type="entry name" value="HTH_MarR-typ"/>
</dbReference>
<keyword evidence="6" id="KW-1185">Reference proteome</keyword>
<organism evidence="5 6">
    <name type="scientific">Paenimyroides tangerinum</name>
    <dbReference type="NCBI Taxonomy" id="2488728"/>
    <lineage>
        <taxon>Bacteria</taxon>
        <taxon>Pseudomonadati</taxon>
        <taxon>Bacteroidota</taxon>
        <taxon>Flavobacteriia</taxon>
        <taxon>Flavobacteriales</taxon>
        <taxon>Flavobacteriaceae</taxon>
        <taxon>Paenimyroides</taxon>
    </lineage>
</organism>
<dbReference type="InterPro" id="IPR036388">
    <property type="entry name" value="WH-like_DNA-bd_sf"/>
</dbReference>
<keyword evidence="2" id="KW-0238">DNA-binding</keyword>
<dbReference type="OrthoDB" id="961069at2"/>
<dbReference type="Proteomes" id="UP000275719">
    <property type="component" value="Unassembled WGS sequence"/>
</dbReference>
<dbReference type="AlphaFoldDB" id="A0A3P3W758"/>
<sequence>MNYNLVIEILKITEEFELDTTKKNASIDDFIKWIAQNKYKEDISEPDWEGKENGRSPESIINTLIISMNRYAKFYSKSILQGSDFASQEDFIYLINLKALGSMSKMQLIKKNLQDKATGIQIINRLLKNEWIEQKSSTEDKRSHLIQITTKGKEYLELSMQKIRKATNIVAGDLDYQEKMQLIYLLDKLDKFHNKIYFENQTTEDLLENVTNKYLKNDQNKT</sequence>
<proteinExistence type="predicted"/>
<gene>
    <name evidence="5" type="ORF">EG240_07360</name>
</gene>
<dbReference type="PROSITE" id="PS50995">
    <property type="entry name" value="HTH_MARR_2"/>
    <property type="match status" value="1"/>
</dbReference>
<dbReference type="Gene3D" id="1.10.10.10">
    <property type="entry name" value="Winged helix-like DNA-binding domain superfamily/Winged helix DNA-binding domain"/>
    <property type="match status" value="1"/>
</dbReference>
<feature type="domain" description="HTH marR-type" evidence="4">
    <location>
        <begin position="61"/>
        <end position="191"/>
    </location>
</feature>
<evidence type="ECO:0000313" key="6">
    <source>
        <dbReference type="Proteomes" id="UP000275719"/>
    </source>
</evidence>
<evidence type="ECO:0000313" key="5">
    <source>
        <dbReference type="EMBL" id="RRJ91011.1"/>
    </source>
</evidence>
<dbReference type="PANTHER" id="PTHR42756">
    <property type="entry name" value="TRANSCRIPTIONAL REGULATOR, MARR"/>
    <property type="match status" value="1"/>
</dbReference>
<dbReference type="SMART" id="SM00347">
    <property type="entry name" value="HTH_MARR"/>
    <property type="match status" value="1"/>
</dbReference>
<dbReference type="EMBL" id="RQVQ01000013">
    <property type="protein sequence ID" value="RRJ91011.1"/>
    <property type="molecule type" value="Genomic_DNA"/>
</dbReference>
<dbReference type="InterPro" id="IPR036390">
    <property type="entry name" value="WH_DNA-bd_sf"/>
</dbReference>
<dbReference type="GO" id="GO:0003677">
    <property type="term" value="F:DNA binding"/>
    <property type="evidence" value="ECO:0007669"/>
    <property type="project" value="UniProtKB-KW"/>
</dbReference>
<dbReference type="GO" id="GO:0003700">
    <property type="term" value="F:DNA-binding transcription factor activity"/>
    <property type="evidence" value="ECO:0007669"/>
    <property type="project" value="InterPro"/>
</dbReference>